<reference evidence="1 2" key="1">
    <citation type="submission" date="2016-02" db="EMBL/GenBank/DDBJ databases">
        <title>Comparative genomic and transcriptomic foundation for Pichia pastoris.</title>
        <authorList>
            <person name="Love K.R."/>
            <person name="Shah K.A."/>
            <person name="Whittaker C.A."/>
            <person name="Wu J."/>
            <person name="Bartlett M.C."/>
            <person name="Ma D."/>
            <person name="Leeson R.L."/>
            <person name="Priest M."/>
            <person name="Young S.K."/>
            <person name="Love J.C."/>
        </authorList>
    </citation>
    <scope>NUCLEOTIDE SEQUENCE [LARGE SCALE GENOMIC DNA]</scope>
    <source>
        <strain evidence="1 2">ATCC 28485</strain>
    </source>
</reference>
<dbReference type="EMBL" id="CP014587">
    <property type="protein sequence ID" value="ANZ77729.1"/>
    <property type="molecule type" value="Genomic_DNA"/>
</dbReference>
<evidence type="ECO:0000313" key="2">
    <source>
        <dbReference type="Proteomes" id="UP000094565"/>
    </source>
</evidence>
<sequence length="99" mass="11799">MLVGFTFHTIFAHLAGGFRCYILYIHASHSNDFTTIFNIFFFWSSTEAGPLTMYFRFQVNKPLLFYLVYVTVFERKKKRHEKNNCCREQIAALRLERST</sequence>
<evidence type="ECO:0000313" key="1">
    <source>
        <dbReference type="EMBL" id="ANZ77729.1"/>
    </source>
</evidence>
<protein>
    <submittedName>
        <fullName evidence="1">BA75_04633T0</fullName>
    </submittedName>
</protein>
<accession>A0A1B2JI55</accession>
<gene>
    <name evidence="1" type="ORF">ATY40_BA7504633</name>
</gene>
<dbReference type="AlphaFoldDB" id="A0A1B2JI55"/>
<organism evidence="1 2">
    <name type="scientific">Komagataella pastoris</name>
    <name type="common">Yeast</name>
    <name type="synonym">Pichia pastoris</name>
    <dbReference type="NCBI Taxonomy" id="4922"/>
    <lineage>
        <taxon>Eukaryota</taxon>
        <taxon>Fungi</taxon>
        <taxon>Dikarya</taxon>
        <taxon>Ascomycota</taxon>
        <taxon>Saccharomycotina</taxon>
        <taxon>Pichiomycetes</taxon>
        <taxon>Pichiales</taxon>
        <taxon>Pichiaceae</taxon>
        <taxon>Komagataella</taxon>
    </lineage>
</organism>
<name>A0A1B2JI55_PICPA</name>
<proteinExistence type="predicted"/>
<dbReference type="Proteomes" id="UP000094565">
    <property type="component" value="Chromosome 4"/>
</dbReference>
<keyword evidence="2" id="KW-1185">Reference proteome</keyword>